<organism evidence="2">
    <name type="scientific">Dichomitus squalens</name>
    <dbReference type="NCBI Taxonomy" id="114155"/>
    <lineage>
        <taxon>Eukaryota</taxon>
        <taxon>Fungi</taxon>
        <taxon>Dikarya</taxon>
        <taxon>Basidiomycota</taxon>
        <taxon>Agaricomycotina</taxon>
        <taxon>Agaricomycetes</taxon>
        <taxon>Polyporales</taxon>
        <taxon>Polyporaceae</taxon>
        <taxon>Dichomitus</taxon>
    </lineage>
</organism>
<evidence type="ECO:0000259" key="1">
    <source>
        <dbReference type="Pfam" id="PF20231"/>
    </source>
</evidence>
<accession>A0A4Q9M6E0</accession>
<protein>
    <recommendedName>
        <fullName evidence="1">DUF6589 domain-containing protein</fullName>
    </recommendedName>
</protein>
<gene>
    <name evidence="2" type="ORF">BD311DRAFT_679208</name>
</gene>
<evidence type="ECO:0000313" key="2">
    <source>
        <dbReference type="EMBL" id="TBU21156.1"/>
    </source>
</evidence>
<dbReference type="EMBL" id="ML143699">
    <property type="protein sequence ID" value="TBU21156.1"/>
    <property type="molecule type" value="Genomic_DNA"/>
</dbReference>
<reference evidence="2" key="1">
    <citation type="submission" date="2019-01" db="EMBL/GenBank/DDBJ databases">
        <title>Draft genome sequences of three monokaryotic isolates of the white-rot basidiomycete fungus Dichomitus squalens.</title>
        <authorList>
            <consortium name="DOE Joint Genome Institute"/>
            <person name="Lopez S.C."/>
            <person name="Andreopoulos B."/>
            <person name="Pangilinan J."/>
            <person name="Lipzen A."/>
            <person name="Riley R."/>
            <person name="Ahrendt S."/>
            <person name="Ng V."/>
            <person name="Barry K."/>
            <person name="Daum C."/>
            <person name="Grigoriev I.V."/>
            <person name="Hilden K.S."/>
            <person name="Makela M.R."/>
            <person name="de Vries R.P."/>
        </authorList>
    </citation>
    <scope>NUCLEOTIDE SEQUENCE [LARGE SCALE GENOMIC DNA]</scope>
    <source>
        <strain evidence="2">OM18370.1</strain>
    </source>
</reference>
<dbReference type="Pfam" id="PF20231">
    <property type="entry name" value="DUF6589"/>
    <property type="match status" value="1"/>
</dbReference>
<dbReference type="InterPro" id="IPR046496">
    <property type="entry name" value="DUF6589"/>
</dbReference>
<name>A0A4Q9M6E0_9APHY</name>
<proteinExistence type="predicted"/>
<feature type="domain" description="DUF6589" evidence="1">
    <location>
        <begin position="199"/>
        <end position="577"/>
    </location>
</feature>
<dbReference type="AlphaFoldDB" id="A0A4Q9M6E0"/>
<dbReference type="OrthoDB" id="4743193at2759"/>
<dbReference type="Proteomes" id="UP000292957">
    <property type="component" value="Unassembled WGS sequence"/>
</dbReference>
<sequence>MCARYSQAIQDLAKAEQGWHFGAMHTQPEQLRDFKIEDMANTMQMVAPELWSLRTVVILSILMQSRDPRCNALQSTMGIFLHSCNAPEKLTKVLSRMGISISLSSIHRAVHSLSRRSCQDIQLLGRSLLNSYALDNFDVLLKVLIHTTDGAQGGLVHLTSAALFQLQQVTLEDLRCSKLVWERSDLNPHATNPPALNLPTDPDPVDPIPLTKTHYLPLRAMDINQSTVAGNLRALSDMYKQAGVGDPRNQFEGEPPLADIAEYITIVFGDLGTYERFMSALRRRSVERTPYDRCQSVAFGIGYFHVKMAATDTVWRLVVNPTNARQDDTSFMKTAGELRPNESSRLVSGATFRQQHELIGHVGILLRLDAWRTEVKRRNPSIKSLEAWAETKPSLAEIEDVAEALVRDYVEGEGLDLFALAAQAEDTRDQIRENTMRLQNYLLLYEELSYAMNAGDIGRLESLLALWIPLFRAAGKHKYGNYTLRFMHDLFQVYPEGLRQAIRMNILVNPTGQPHEFRAVDWVIELLNMLIKVIYGGEGSNYTKERILLESVLVLIYRNCHANMERNFALPGLSTRHAKKDMRKTFHEILKRMEERGPNEYRARRKSKYVIPDAVGKGAAMIEKEGGWRTSEALRFVVLRVYRDGVNTVVQKSSYRERGVRASSGDCAGVDGAPNAEGEATFSLSPLLVFLAWYRGQQGLFPVRRVDGTKG</sequence>